<evidence type="ECO:0000256" key="3">
    <source>
        <dbReference type="ARBA" id="ARBA00023204"/>
    </source>
</evidence>
<proteinExistence type="predicted"/>
<evidence type="ECO:0000256" key="1">
    <source>
        <dbReference type="ARBA" id="ARBA00022763"/>
    </source>
</evidence>
<dbReference type="NCBIfam" id="NF007570">
    <property type="entry name" value="PRK10201.1"/>
    <property type="match status" value="1"/>
</dbReference>
<organism evidence="5 6">
    <name type="scientific">Planotetraspora silvatica</name>
    <dbReference type="NCBI Taxonomy" id="234614"/>
    <lineage>
        <taxon>Bacteria</taxon>
        <taxon>Bacillati</taxon>
        <taxon>Actinomycetota</taxon>
        <taxon>Actinomycetes</taxon>
        <taxon>Streptosporangiales</taxon>
        <taxon>Streptosporangiaceae</taxon>
        <taxon>Planotetraspora</taxon>
    </lineage>
</organism>
<dbReference type="SMART" id="SM00986">
    <property type="entry name" value="UDG"/>
    <property type="match status" value="1"/>
</dbReference>
<dbReference type="Gene3D" id="3.40.470.10">
    <property type="entry name" value="Uracil-DNA glycosylase-like domain"/>
    <property type="match status" value="1"/>
</dbReference>
<evidence type="ECO:0000313" key="5">
    <source>
        <dbReference type="EMBL" id="GII46235.1"/>
    </source>
</evidence>
<dbReference type="PANTHER" id="PTHR12159">
    <property type="entry name" value="G/T AND G/U MISMATCH-SPECIFIC DNA GLYCOSYLASE"/>
    <property type="match status" value="1"/>
</dbReference>
<reference evidence="5" key="1">
    <citation type="submission" date="2021-01" db="EMBL/GenBank/DDBJ databases">
        <title>Whole genome shotgun sequence of Planotetraspora silvatica NBRC 100141.</title>
        <authorList>
            <person name="Komaki H."/>
            <person name="Tamura T."/>
        </authorList>
    </citation>
    <scope>NUCLEOTIDE SEQUENCE</scope>
    <source>
        <strain evidence="5">NBRC 100141</strain>
    </source>
</reference>
<dbReference type="EMBL" id="BOOQ01000015">
    <property type="protein sequence ID" value="GII46235.1"/>
    <property type="molecule type" value="Genomic_DNA"/>
</dbReference>
<dbReference type="InterPro" id="IPR036895">
    <property type="entry name" value="Uracil-DNA_glycosylase-like_sf"/>
</dbReference>
<keyword evidence="2" id="KW-0378">Hydrolase</keyword>
<keyword evidence="6" id="KW-1185">Reference proteome</keyword>
<feature type="domain" description="Uracil-DNA glycosylase-like" evidence="4">
    <location>
        <begin position="40"/>
        <end position="196"/>
    </location>
</feature>
<dbReference type="GO" id="GO:0006285">
    <property type="term" value="P:base-excision repair, AP site formation"/>
    <property type="evidence" value="ECO:0007669"/>
    <property type="project" value="InterPro"/>
</dbReference>
<protein>
    <recommendedName>
        <fullName evidence="4">Uracil-DNA glycosylase-like domain-containing protein</fullName>
    </recommendedName>
</protein>
<dbReference type="SUPFAM" id="SSF52141">
    <property type="entry name" value="Uracil-DNA glycosylase-like"/>
    <property type="match status" value="1"/>
</dbReference>
<comment type="caution">
    <text evidence="5">The sequence shown here is derived from an EMBL/GenBank/DDBJ whole genome shotgun (WGS) entry which is preliminary data.</text>
</comment>
<accession>A0A8J3XMG7</accession>
<keyword evidence="1" id="KW-0227">DNA damage</keyword>
<dbReference type="Proteomes" id="UP000644610">
    <property type="component" value="Unassembled WGS sequence"/>
</dbReference>
<keyword evidence="3" id="KW-0234">DNA repair</keyword>
<evidence type="ECO:0000313" key="6">
    <source>
        <dbReference type="Proteomes" id="UP000644610"/>
    </source>
</evidence>
<name>A0A8J3XMG7_9ACTN</name>
<evidence type="ECO:0000256" key="2">
    <source>
        <dbReference type="ARBA" id="ARBA00022801"/>
    </source>
</evidence>
<sequence length="228" mass="23800">MIAGLAPLPLADEGSGGEAYDLVMPPTKAELEAARDATIPDVIGPGLDVLFCGINPGLYSAATGHHFARPGNRFWPALHLSGLVPRRLEPHEQWLLPSYGLGITNLVARATARAEELTPEEIREGGVLLADLVRVNGPRVVAVAGVSAYRVAFGRPRAAIGPQDDAIGGAELWVLPNPSGLNAHWRLEAIAAEMARLRPAAAHARAVPGAQEETGLITGGGNGTTSRS</sequence>
<dbReference type="Pfam" id="PF03167">
    <property type="entry name" value="UDG"/>
    <property type="match status" value="1"/>
</dbReference>
<dbReference type="SMART" id="SM00987">
    <property type="entry name" value="UreE_C"/>
    <property type="match status" value="1"/>
</dbReference>
<dbReference type="CDD" id="cd10028">
    <property type="entry name" value="UDG-F2_TDG_MUG"/>
    <property type="match status" value="1"/>
</dbReference>
<gene>
    <name evidence="5" type="ORF">Psi02_26590</name>
</gene>
<dbReference type="AlphaFoldDB" id="A0A8J3XMG7"/>
<evidence type="ECO:0000259" key="4">
    <source>
        <dbReference type="SMART" id="SM00986"/>
    </source>
</evidence>
<dbReference type="GO" id="GO:0008263">
    <property type="term" value="F:pyrimidine-specific mismatch base pair DNA N-glycosylase activity"/>
    <property type="evidence" value="ECO:0007669"/>
    <property type="project" value="TreeGrafter"/>
</dbReference>
<dbReference type="InterPro" id="IPR015637">
    <property type="entry name" value="MUG/TDG"/>
</dbReference>
<dbReference type="GO" id="GO:0004844">
    <property type="term" value="F:uracil DNA N-glycosylase activity"/>
    <property type="evidence" value="ECO:0007669"/>
    <property type="project" value="TreeGrafter"/>
</dbReference>
<dbReference type="InterPro" id="IPR005122">
    <property type="entry name" value="Uracil-DNA_glycosylase-like"/>
</dbReference>
<dbReference type="PANTHER" id="PTHR12159:SF9">
    <property type="entry name" value="G_T MISMATCH-SPECIFIC THYMINE DNA GLYCOSYLASE"/>
    <property type="match status" value="1"/>
</dbReference>